<feature type="signal peptide" evidence="1">
    <location>
        <begin position="1"/>
        <end position="22"/>
    </location>
</feature>
<dbReference type="RefSeq" id="XP_031564454.1">
    <property type="nucleotide sequence ID" value="XM_031708594.1"/>
</dbReference>
<dbReference type="OrthoDB" id="8878063at2759"/>
<proteinExistence type="predicted"/>
<dbReference type="KEGG" id="aten:116299874"/>
<feature type="chain" id="PRO_5027710159" evidence="1">
    <location>
        <begin position="23"/>
        <end position="273"/>
    </location>
</feature>
<feature type="non-terminal residue" evidence="3">
    <location>
        <position position="273"/>
    </location>
</feature>
<accession>A0A6P8I7A4</accession>
<name>A0A6P8I7A4_ACTTE</name>
<keyword evidence="2" id="KW-1185">Reference proteome</keyword>
<dbReference type="InParanoid" id="A0A6P8I7A4"/>
<reference evidence="3" key="1">
    <citation type="submission" date="2025-08" db="UniProtKB">
        <authorList>
            <consortium name="RefSeq"/>
        </authorList>
    </citation>
    <scope>IDENTIFICATION</scope>
    <source>
        <tissue evidence="3">Tentacle</tissue>
    </source>
</reference>
<organism evidence="2 3">
    <name type="scientific">Actinia tenebrosa</name>
    <name type="common">Australian red waratah sea anemone</name>
    <dbReference type="NCBI Taxonomy" id="6105"/>
    <lineage>
        <taxon>Eukaryota</taxon>
        <taxon>Metazoa</taxon>
        <taxon>Cnidaria</taxon>
        <taxon>Anthozoa</taxon>
        <taxon>Hexacorallia</taxon>
        <taxon>Actiniaria</taxon>
        <taxon>Actiniidae</taxon>
        <taxon>Actinia</taxon>
    </lineage>
</organism>
<gene>
    <name evidence="3" type="primary">LOC116299874</name>
</gene>
<dbReference type="InterPro" id="IPR029034">
    <property type="entry name" value="Cystine-knot_cytokine"/>
</dbReference>
<sequence>MKSVIVFALVAIVFLHFKTTSSKIIIPREFEDSENAEDHIDHVKYILTRNSDPNKRTASSVSANSADQCEAPDNANIKTVVTNKIVPVNWVNRPLCSLVRVPVKIETRKHSNPFPSYVRLSRCMGSSQWLPTLQHCTVKRKELITVMYMDAFANYQEFGAKMYNHTECEEECIVKHHHCNPVTEKYQDCQCKCIINDSYCDSSYQTFDKYLCGCRCNTVRQCSMYREWNPTTCKCQCAKSIRDMCEKVNFVIDESTCSCVLPPPPQPTTTAPP</sequence>
<evidence type="ECO:0000313" key="3">
    <source>
        <dbReference type="RefSeq" id="XP_031564454.1"/>
    </source>
</evidence>
<protein>
    <submittedName>
        <fullName evidence="3">Balbiani ring protein 3-like</fullName>
    </submittedName>
</protein>
<dbReference type="GeneID" id="116299874"/>
<evidence type="ECO:0000256" key="1">
    <source>
        <dbReference type="SAM" id="SignalP"/>
    </source>
</evidence>
<evidence type="ECO:0000313" key="2">
    <source>
        <dbReference type="Proteomes" id="UP000515163"/>
    </source>
</evidence>
<keyword evidence="1" id="KW-0732">Signal</keyword>
<dbReference type="Proteomes" id="UP000515163">
    <property type="component" value="Unplaced"/>
</dbReference>
<dbReference type="AlphaFoldDB" id="A0A6P8I7A4"/>
<dbReference type="Gene3D" id="2.10.90.10">
    <property type="entry name" value="Cystine-knot cytokines"/>
    <property type="match status" value="1"/>
</dbReference>